<evidence type="ECO:0000256" key="9">
    <source>
        <dbReference type="SAM" id="MobiDB-lite"/>
    </source>
</evidence>
<dbReference type="InterPro" id="IPR027417">
    <property type="entry name" value="P-loop_NTPase"/>
</dbReference>
<dbReference type="InterPro" id="IPR003593">
    <property type="entry name" value="AAA+_ATPase"/>
</dbReference>
<evidence type="ECO:0000256" key="5">
    <source>
        <dbReference type="ARBA" id="ARBA00022741"/>
    </source>
</evidence>
<dbReference type="EMBL" id="QOQW01000046">
    <property type="protein sequence ID" value="RCK74079.1"/>
    <property type="molecule type" value="Genomic_DNA"/>
</dbReference>
<evidence type="ECO:0000313" key="14">
    <source>
        <dbReference type="Proteomes" id="UP000252355"/>
    </source>
</evidence>
<evidence type="ECO:0000256" key="2">
    <source>
        <dbReference type="ARBA" id="ARBA00022448"/>
    </source>
</evidence>
<protein>
    <submittedName>
        <fullName evidence="13">ABC transporter ATP-binding protein</fullName>
    </submittedName>
</protein>
<dbReference type="InterPro" id="IPR036640">
    <property type="entry name" value="ABC1_TM_sf"/>
</dbReference>
<keyword evidence="7 10" id="KW-1133">Transmembrane helix</keyword>
<dbReference type="Gene3D" id="1.20.1560.10">
    <property type="entry name" value="ABC transporter type 1, transmembrane domain"/>
    <property type="match status" value="1"/>
</dbReference>
<dbReference type="SMART" id="SM00382">
    <property type="entry name" value="AAA"/>
    <property type="match status" value="1"/>
</dbReference>
<evidence type="ECO:0000259" key="11">
    <source>
        <dbReference type="PROSITE" id="PS50893"/>
    </source>
</evidence>
<dbReference type="PROSITE" id="PS50893">
    <property type="entry name" value="ABC_TRANSPORTER_2"/>
    <property type="match status" value="1"/>
</dbReference>
<feature type="compositionally biased region" description="Low complexity" evidence="9">
    <location>
        <begin position="82"/>
        <end position="105"/>
    </location>
</feature>
<comment type="caution">
    <text evidence="13">The sequence shown here is derived from an EMBL/GenBank/DDBJ whole genome shotgun (WGS) entry which is preliminary data.</text>
</comment>
<feature type="transmembrane region" description="Helical" evidence="10">
    <location>
        <begin position="486"/>
        <end position="507"/>
    </location>
</feature>
<dbReference type="GO" id="GO:0140359">
    <property type="term" value="F:ABC-type transporter activity"/>
    <property type="evidence" value="ECO:0007669"/>
    <property type="project" value="InterPro"/>
</dbReference>
<dbReference type="SUPFAM" id="SSF52540">
    <property type="entry name" value="P-loop containing nucleoside triphosphate hydrolases"/>
    <property type="match status" value="1"/>
</dbReference>
<reference evidence="13 14" key="1">
    <citation type="submission" date="2018-05" db="EMBL/GenBank/DDBJ databases">
        <title>A metagenomic window into the 2 km-deep terrestrial subsurface aquifer revealed taxonomically and functionally diverse microbial community comprising novel uncultured bacterial lineages.</title>
        <authorList>
            <person name="Kadnikov V.V."/>
            <person name="Mardanov A.V."/>
            <person name="Beletsky A.V."/>
            <person name="Banks D."/>
            <person name="Pimenov N.V."/>
            <person name="Frank Y.A."/>
            <person name="Karnachuk O.V."/>
            <person name="Ravin N.V."/>
        </authorList>
    </citation>
    <scope>NUCLEOTIDE SEQUENCE [LARGE SCALE GENOMIC DNA]</scope>
    <source>
        <strain evidence="13">BY5</strain>
    </source>
</reference>
<comment type="subcellular location">
    <subcellularLocation>
        <location evidence="1">Cell membrane</location>
        <topology evidence="1">Multi-pass membrane protein</topology>
    </subcellularLocation>
</comment>
<evidence type="ECO:0000256" key="7">
    <source>
        <dbReference type="ARBA" id="ARBA00022989"/>
    </source>
</evidence>
<feature type="transmembrane region" description="Helical" evidence="10">
    <location>
        <begin position="450"/>
        <end position="474"/>
    </location>
</feature>
<name>A0A367Z8H5_9BACT</name>
<dbReference type="Proteomes" id="UP000252355">
    <property type="component" value="Unassembled WGS sequence"/>
</dbReference>
<dbReference type="NCBIfam" id="TIGR03797">
    <property type="entry name" value="NHLM_micro_ABC2"/>
    <property type="match status" value="1"/>
</dbReference>
<evidence type="ECO:0000256" key="3">
    <source>
        <dbReference type="ARBA" id="ARBA00022475"/>
    </source>
</evidence>
<dbReference type="PROSITE" id="PS00211">
    <property type="entry name" value="ABC_TRANSPORTER_1"/>
    <property type="match status" value="1"/>
</dbReference>
<evidence type="ECO:0000256" key="10">
    <source>
        <dbReference type="SAM" id="Phobius"/>
    </source>
</evidence>
<gene>
    <name evidence="13" type="ORF">OZSIB_1070</name>
</gene>
<evidence type="ECO:0000313" key="13">
    <source>
        <dbReference type="EMBL" id="RCK74079.1"/>
    </source>
</evidence>
<dbReference type="Pfam" id="PF00005">
    <property type="entry name" value="ABC_tran"/>
    <property type="match status" value="1"/>
</dbReference>
<dbReference type="FunFam" id="3.40.50.300:FF:000299">
    <property type="entry name" value="ABC transporter ATP-binding protein/permease"/>
    <property type="match status" value="1"/>
</dbReference>
<dbReference type="PROSITE" id="PS50929">
    <property type="entry name" value="ABC_TM1F"/>
    <property type="match status" value="1"/>
</dbReference>
<dbReference type="GO" id="GO:0005524">
    <property type="term" value="F:ATP binding"/>
    <property type="evidence" value="ECO:0007669"/>
    <property type="project" value="UniProtKB-KW"/>
</dbReference>
<keyword evidence="5" id="KW-0547">Nucleotide-binding</keyword>
<dbReference type="InterPro" id="IPR003439">
    <property type="entry name" value="ABC_transporter-like_ATP-bd"/>
</dbReference>
<evidence type="ECO:0000259" key="12">
    <source>
        <dbReference type="PROSITE" id="PS50929"/>
    </source>
</evidence>
<feature type="domain" description="ABC transporter" evidence="11">
    <location>
        <begin position="776"/>
        <end position="1008"/>
    </location>
</feature>
<dbReference type="InterPro" id="IPR022515">
    <property type="entry name" value="NHPM_micro_ABC2"/>
</dbReference>
<feature type="region of interest" description="Disordered" evidence="9">
    <location>
        <begin position="82"/>
        <end position="109"/>
    </location>
</feature>
<keyword evidence="3" id="KW-1003">Cell membrane</keyword>
<dbReference type="GO" id="GO:0016887">
    <property type="term" value="F:ATP hydrolysis activity"/>
    <property type="evidence" value="ECO:0007669"/>
    <property type="project" value="InterPro"/>
</dbReference>
<dbReference type="InterPro" id="IPR017871">
    <property type="entry name" value="ABC_transporter-like_CS"/>
</dbReference>
<keyword evidence="4 10" id="KW-0812">Transmembrane</keyword>
<sequence>MTDSLHTFIASLPPGEAERFAAGGNTHILLNGKDQVWFVESGRVDLFLARRGEDGREGRRLHLARLEQGACLFGRPTAGGAAHGARAGAAASPRSSTGEAPAAPDGGPGGTDLVAVGTLNTELVAIPRARFLAWLAGPVPGREREALLQPWIDELTAGLVPGLPPLATVHFEAGRRFKVEEHAIGRCQVACWCPIPPGPSTWLGYQVAPPGPDRFFPLSRHGWITAGAEADLQPLGLDQPLAAPVVAAALDHLFDRALEAGNHLIEEESRRFATRRLEREAELEALNGINQAFIQGRLGTDQDALLEAGRSPEPLFQAVQAVGRALGVPIPFLKPSPLGKTLHEGRLSEITAHCRLRVRRVVLTGSWWEQECGPILAALEETKAPVALLPEAGGRYRMIHPETGKVQRVDEAVAATLTPFGFTFYRSFPLQVASFWAAFRFAMQGTGMDAFQIALMTLLTSLLGLLTPYITGIFFDRAIPESNPSLLLEGFLCLLVSAVVTVVWQYAAVFPRVRLETQVGQVTQAGVIDRLLALPTAFFRQWSTGDLAMRALSINAIRQELGMSTLSGIQAIVTALIQLGMMAYYCWDLILWVIGLALGNLIIMVGLNWLSIRSLRQQQELSARQSSFVLQSILGIAKLKVAGAEARAFRSWSETYGQEKRLGYQVAMWQNALAIFQAIFPTLANGVIFYKGASLIEAAAHGPAMGAPAAATFTLGGFMAFLSAAGMFTNALSTVGSSFLAYVGALPEIERMTPLFTTKPEIQELKSDPGELSGRLEVSRLSFRYTSDGPLILNEVSFQVKPGEFVAVVGPSGSGKSTLMRLLLGFEAPESGSVQYDGKNLNDLAISAVRRQIGVVMQAGRLNAGSMFQLIAGAGTHTLDEAWEAAALAGLKEDIEAMPMQMHTMIGDGGTTLSGGQRQRLLIARALIKKPRLIFFDEATSALDNRTQAIVSDSLNKLRATRVVIAHRLSTIQGADRIVVLQRGQVAEIGSFAELMARNGLFATLAKRQLA</sequence>
<dbReference type="InterPro" id="IPR039421">
    <property type="entry name" value="Type_1_exporter"/>
</dbReference>
<dbReference type="GO" id="GO:0005886">
    <property type="term" value="C:plasma membrane"/>
    <property type="evidence" value="ECO:0007669"/>
    <property type="project" value="UniProtKB-SubCell"/>
</dbReference>
<keyword evidence="2" id="KW-0813">Transport</keyword>
<dbReference type="InterPro" id="IPR011527">
    <property type="entry name" value="ABC1_TM_dom"/>
</dbReference>
<evidence type="ECO:0000256" key="4">
    <source>
        <dbReference type="ARBA" id="ARBA00022692"/>
    </source>
</evidence>
<dbReference type="PANTHER" id="PTHR24221:SF654">
    <property type="entry name" value="ATP-BINDING CASSETTE SUB-FAMILY B MEMBER 6"/>
    <property type="match status" value="1"/>
</dbReference>
<evidence type="ECO:0000256" key="1">
    <source>
        <dbReference type="ARBA" id="ARBA00004651"/>
    </source>
</evidence>
<dbReference type="Pfam" id="PF00664">
    <property type="entry name" value="ABC_membrane"/>
    <property type="match status" value="1"/>
</dbReference>
<organism evidence="13 14">
    <name type="scientific">Candidatus Ozemobacter sibiricus</name>
    <dbReference type="NCBI Taxonomy" id="2268124"/>
    <lineage>
        <taxon>Bacteria</taxon>
        <taxon>Candidatus Ozemobacteria</taxon>
        <taxon>Candidatus Ozemobacterales</taxon>
        <taxon>Candidatus Ozemobacteraceae</taxon>
        <taxon>Candidatus Ozemobacter</taxon>
    </lineage>
</organism>
<feature type="domain" description="ABC transmembrane type-1" evidence="12">
    <location>
        <begin position="453"/>
        <end position="744"/>
    </location>
</feature>
<feature type="transmembrane region" description="Helical" evidence="10">
    <location>
        <begin position="668"/>
        <end position="690"/>
    </location>
</feature>
<feature type="transmembrane region" description="Helical" evidence="10">
    <location>
        <begin position="710"/>
        <end position="732"/>
    </location>
</feature>
<dbReference type="PANTHER" id="PTHR24221">
    <property type="entry name" value="ATP-BINDING CASSETTE SUB-FAMILY B"/>
    <property type="match status" value="1"/>
</dbReference>
<feature type="transmembrane region" description="Helical" evidence="10">
    <location>
        <begin position="589"/>
        <end position="610"/>
    </location>
</feature>
<dbReference type="Gene3D" id="3.40.50.300">
    <property type="entry name" value="P-loop containing nucleotide triphosphate hydrolases"/>
    <property type="match status" value="1"/>
</dbReference>
<keyword evidence="8 10" id="KW-0472">Membrane</keyword>
<dbReference type="SUPFAM" id="SSF90123">
    <property type="entry name" value="ABC transporter transmembrane region"/>
    <property type="match status" value="1"/>
</dbReference>
<dbReference type="AlphaFoldDB" id="A0A367Z8H5"/>
<proteinExistence type="predicted"/>
<dbReference type="GO" id="GO:0034040">
    <property type="term" value="F:ATPase-coupled lipid transmembrane transporter activity"/>
    <property type="evidence" value="ECO:0007669"/>
    <property type="project" value="TreeGrafter"/>
</dbReference>
<evidence type="ECO:0000256" key="8">
    <source>
        <dbReference type="ARBA" id="ARBA00023136"/>
    </source>
</evidence>
<accession>A0A367Z8H5</accession>
<evidence type="ECO:0000256" key="6">
    <source>
        <dbReference type="ARBA" id="ARBA00022840"/>
    </source>
</evidence>
<keyword evidence="6 13" id="KW-0067">ATP-binding</keyword>